<proteinExistence type="predicted"/>
<dbReference type="EMBL" id="MN738761">
    <property type="protein sequence ID" value="QHS83662.1"/>
    <property type="molecule type" value="Genomic_DNA"/>
</dbReference>
<reference evidence="1" key="1">
    <citation type="journal article" date="2020" name="Nature">
        <title>Giant virus diversity and host interactions through global metagenomics.</title>
        <authorList>
            <person name="Schulz F."/>
            <person name="Roux S."/>
            <person name="Paez-Espino D."/>
            <person name="Jungbluth S."/>
            <person name="Walsh D.A."/>
            <person name="Denef V.J."/>
            <person name="McMahon K.D."/>
            <person name="Konstantinidis K.T."/>
            <person name="Eloe-Fadrosh E.A."/>
            <person name="Kyrpides N.C."/>
            <person name="Woyke T."/>
        </authorList>
    </citation>
    <scope>NUCLEOTIDE SEQUENCE</scope>
    <source>
        <strain evidence="1">GVMAG-S-ERX555961-36</strain>
    </source>
</reference>
<name>A0A6C0AV71_9ZZZZ</name>
<dbReference type="AlphaFoldDB" id="A0A6C0AV71"/>
<evidence type="ECO:0000313" key="1">
    <source>
        <dbReference type="EMBL" id="QHS83662.1"/>
    </source>
</evidence>
<sequence>MAELTDEDEENDPVMKENVSKWLDLSVSIKRAKKKVSDLLSAQKLIENEIIRSMKEKELDIYEMFGGKTLKIKRKESKQPVTPKWTKEKLLKLKIDNNTSARTKELIKELMDEIEHRPVKAIKETLVHDGA</sequence>
<organism evidence="1">
    <name type="scientific">viral metagenome</name>
    <dbReference type="NCBI Taxonomy" id="1070528"/>
    <lineage>
        <taxon>unclassified sequences</taxon>
        <taxon>metagenomes</taxon>
        <taxon>organismal metagenomes</taxon>
    </lineage>
</organism>
<accession>A0A6C0AV71</accession>
<protein>
    <submittedName>
        <fullName evidence="1">Uncharacterized protein</fullName>
    </submittedName>
</protein>